<protein>
    <submittedName>
        <fullName evidence="4">Glycosyltransferase family 1 protein</fullName>
    </submittedName>
</protein>
<accession>A0A641RYZ8</accession>
<keyword evidence="4" id="KW-0808">Transferase</keyword>
<dbReference type="GO" id="GO:0004645">
    <property type="term" value="F:1,4-alpha-oligoglucan phosphorylase activity"/>
    <property type="evidence" value="ECO:0007669"/>
    <property type="project" value="UniProtKB-EC"/>
</dbReference>
<dbReference type="PANTHER" id="PTHR42655:SF1">
    <property type="entry name" value="GLYCOGEN PHOSPHORYLASE"/>
    <property type="match status" value="1"/>
</dbReference>
<keyword evidence="2" id="KW-0021">Allosteric enzyme</keyword>
<name>A0A641RYZ8_BACOV</name>
<dbReference type="GO" id="GO:0030170">
    <property type="term" value="F:pyridoxal phosphate binding"/>
    <property type="evidence" value="ECO:0007669"/>
    <property type="project" value="InterPro"/>
</dbReference>
<gene>
    <name evidence="4" type="ORF">F3D60_22545</name>
</gene>
<sequence>MEYPSYNVNTPQWREITVGSHLPMELGKLAEIARNLWWTWNDDAKSMYCDLDPELWEETEQNPILFLERMNYEKLVTLAHDEFFIRKMNTVYTAFKEYINVVPDHKRPSVAYFSMEYGLDKVLKIYSGGLGILAGDYLKEASDSNVDLCAVGLLYRYGYFDQSLSMDGQQIANYEAQNFGQLPIEKVMQPDGKQLVIHIPYADSFIVHANVWRVNVGRIPLYLLDTDNELNSEFDRPITHHLYGGDWENRLKQEILLGIGGMMTLKALGIEKDVYHCNEGHAALINIQRLCDYIAGGLDFGQAMELVRASSLYTVHTPAPAGHDYFDEGLFNKYMKGYPDKLGITWNNLMDLGRHNPGDKGERFCMSVFACKTSQEVNGVSLLHKTVSQEMFAPIWKGYFPEENHVGYVTNGVHFPTWCATEWEKLFKDNFDESFIHDQSNQKIWEAVYDIPDEEIWNTRLKLKTKLIDYIKRKCSKDWLRSQIDPSLTISIFEKFNPNALLIGFGRRFATYKSAHLLFT</sequence>
<dbReference type="Pfam" id="PF11897">
    <property type="entry name" value="DUF3417"/>
    <property type="match status" value="1"/>
</dbReference>
<evidence type="ECO:0000256" key="1">
    <source>
        <dbReference type="ARBA" id="ARBA00001275"/>
    </source>
</evidence>
<comment type="catalytic activity">
    <reaction evidence="1">
        <text>[(1-&gt;4)-alpha-D-glucosyl](n) + phosphate = [(1-&gt;4)-alpha-D-glucosyl](n-1) + alpha-D-glucose 1-phosphate</text>
        <dbReference type="Rhea" id="RHEA:41732"/>
        <dbReference type="Rhea" id="RHEA-COMP:9584"/>
        <dbReference type="Rhea" id="RHEA-COMP:9586"/>
        <dbReference type="ChEBI" id="CHEBI:15444"/>
        <dbReference type="ChEBI" id="CHEBI:43474"/>
        <dbReference type="ChEBI" id="CHEBI:58601"/>
        <dbReference type="EC" id="2.4.1.1"/>
    </reaction>
</comment>
<comment type="caution">
    <text evidence="4">The sequence shown here is derived from an EMBL/GenBank/DDBJ whole genome shotgun (WGS) entry which is preliminary data.</text>
</comment>
<evidence type="ECO:0000313" key="4">
    <source>
        <dbReference type="EMBL" id="KAA4024626.1"/>
    </source>
</evidence>
<dbReference type="GO" id="GO:0005975">
    <property type="term" value="P:carbohydrate metabolic process"/>
    <property type="evidence" value="ECO:0007669"/>
    <property type="project" value="InterPro"/>
</dbReference>
<evidence type="ECO:0000256" key="2">
    <source>
        <dbReference type="ARBA" id="ARBA00022533"/>
    </source>
</evidence>
<dbReference type="AlphaFoldDB" id="A0A641RYZ8"/>
<organism evidence="4">
    <name type="scientific">Bacteroides ovatus</name>
    <dbReference type="NCBI Taxonomy" id="28116"/>
    <lineage>
        <taxon>Bacteria</taxon>
        <taxon>Pseudomonadati</taxon>
        <taxon>Bacteroidota</taxon>
        <taxon>Bacteroidia</taxon>
        <taxon>Bacteroidales</taxon>
        <taxon>Bacteroidaceae</taxon>
        <taxon>Bacteroides</taxon>
    </lineage>
</organism>
<feature type="domain" description="DUF3417" evidence="3">
    <location>
        <begin position="22"/>
        <end position="123"/>
    </location>
</feature>
<evidence type="ECO:0000259" key="3">
    <source>
        <dbReference type="Pfam" id="PF11897"/>
    </source>
</evidence>
<dbReference type="InterPro" id="IPR052182">
    <property type="entry name" value="Glycogen/Maltodextrin_Phosph"/>
</dbReference>
<dbReference type="PANTHER" id="PTHR42655">
    <property type="entry name" value="GLYCOGEN PHOSPHORYLASE"/>
    <property type="match status" value="1"/>
</dbReference>
<dbReference type="Gene3D" id="3.40.50.2000">
    <property type="entry name" value="Glycogen Phosphorylase B"/>
    <property type="match status" value="3"/>
</dbReference>
<dbReference type="InterPro" id="IPR011834">
    <property type="entry name" value="Agluc_phsphrylas"/>
</dbReference>
<dbReference type="NCBIfam" id="TIGR02094">
    <property type="entry name" value="more_P_ylases"/>
    <property type="match status" value="1"/>
</dbReference>
<reference evidence="4" key="1">
    <citation type="journal article" date="2019" name="Nat. Med.">
        <title>A library of human gut bacterial isolates paired with longitudinal multiomics data enables mechanistic microbiome research.</title>
        <authorList>
            <person name="Poyet M."/>
            <person name="Groussin M."/>
            <person name="Gibbons S.M."/>
            <person name="Avila-Pacheco J."/>
            <person name="Jiang X."/>
            <person name="Kearney S.M."/>
            <person name="Perrotta A.R."/>
            <person name="Berdy B."/>
            <person name="Zhao S."/>
            <person name="Lieberman T.D."/>
            <person name="Swanson P.K."/>
            <person name="Smith M."/>
            <person name="Roesemann S."/>
            <person name="Alexander J.E."/>
            <person name="Rich S.A."/>
            <person name="Livny J."/>
            <person name="Vlamakis H."/>
            <person name="Clish C."/>
            <person name="Bullock K."/>
            <person name="Deik A."/>
            <person name="Scott J."/>
            <person name="Pierce K.A."/>
            <person name="Xavier R.J."/>
            <person name="Alm E.J."/>
        </authorList>
    </citation>
    <scope>NUCLEOTIDE SEQUENCE</scope>
    <source>
        <strain evidence="4">BIOML-A147</strain>
    </source>
</reference>
<proteinExistence type="predicted"/>
<dbReference type="SUPFAM" id="SSF53756">
    <property type="entry name" value="UDP-Glycosyltransferase/glycogen phosphorylase"/>
    <property type="match status" value="1"/>
</dbReference>
<feature type="non-terminal residue" evidence="4">
    <location>
        <position position="520"/>
    </location>
</feature>
<dbReference type="InterPro" id="IPR024517">
    <property type="entry name" value="Glycogen_phosphorylase_DUF3417"/>
</dbReference>
<dbReference type="EMBL" id="VWKO01000216">
    <property type="protein sequence ID" value="KAA4024626.1"/>
    <property type="molecule type" value="Genomic_DNA"/>
</dbReference>